<comment type="caution">
    <text evidence="2">The sequence shown here is derived from an EMBL/GenBank/DDBJ whole genome shotgun (WGS) entry which is preliminary data.</text>
</comment>
<evidence type="ECO:0000313" key="2">
    <source>
        <dbReference type="EMBL" id="KAK3919866.1"/>
    </source>
</evidence>
<reference evidence="2" key="2">
    <citation type="journal article" date="2023" name="BMC Genomics">
        <title>Pest status, molecular evolution, and epigenetic factors derived from the genome assembly of Frankliniella fusca, a thysanopteran phytovirus vector.</title>
        <authorList>
            <person name="Catto M.A."/>
            <person name="Labadie P.E."/>
            <person name="Jacobson A.L."/>
            <person name="Kennedy G.G."/>
            <person name="Srinivasan R."/>
            <person name="Hunt B.G."/>
        </authorList>
    </citation>
    <scope>NUCLEOTIDE SEQUENCE</scope>
    <source>
        <strain evidence="2">PL_HMW_Pooled</strain>
    </source>
</reference>
<accession>A0AAE1LGZ5</accession>
<feature type="region of interest" description="Disordered" evidence="1">
    <location>
        <begin position="1"/>
        <end position="44"/>
    </location>
</feature>
<sequence>MTRTRSGRKSVEPRRSPRKSAAAASGAKRKKAYQPNTPTRPWRLSAAMKQCEGATCKRRVVRSPGRAKELSDKEEQAIVDHLLCQADWGFPLTCSEVSALVKGYLDKKGSVSKRFKDNTPGRKWMKGFMERHQELNRLVPKFIKSARAKVDPETVNKYFDNLEKALNGVPTANILNFDETNLSDDPANKQVIVRRGEKYAVKVMTTSKTAISLMFAGTASGTLLPPYVV</sequence>
<evidence type="ECO:0000256" key="1">
    <source>
        <dbReference type="SAM" id="MobiDB-lite"/>
    </source>
</evidence>
<dbReference type="Proteomes" id="UP001219518">
    <property type="component" value="Unassembled WGS sequence"/>
</dbReference>
<proteinExistence type="predicted"/>
<gene>
    <name evidence="2" type="ORF">KUF71_009152</name>
</gene>
<reference evidence="2" key="1">
    <citation type="submission" date="2021-07" db="EMBL/GenBank/DDBJ databases">
        <authorList>
            <person name="Catto M.A."/>
            <person name="Jacobson A."/>
            <person name="Kennedy G."/>
            <person name="Labadie P."/>
            <person name="Hunt B.G."/>
            <person name="Srinivasan R."/>
        </authorList>
    </citation>
    <scope>NUCLEOTIDE SEQUENCE</scope>
    <source>
        <strain evidence="2">PL_HMW_Pooled</strain>
        <tissue evidence="2">Head</tissue>
    </source>
</reference>
<keyword evidence="3" id="KW-1185">Reference proteome</keyword>
<evidence type="ECO:0000313" key="3">
    <source>
        <dbReference type="Proteomes" id="UP001219518"/>
    </source>
</evidence>
<protein>
    <submittedName>
        <fullName evidence="2">Thioredoxin reductase 2, mitochondrial</fullName>
    </submittedName>
</protein>
<dbReference type="EMBL" id="JAHWGI010000984">
    <property type="protein sequence ID" value="KAK3919866.1"/>
    <property type="molecule type" value="Genomic_DNA"/>
</dbReference>
<dbReference type="AlphaFoldDB" id="A0AAE1LGZ5"/>
<organism evidence="2 3">
    <name type="scientific">Frankliniella fusca</name>
    <dbReference type="NCBI Taxonomy" id="407009"/>
    <lineage>
        <taxon>Eukaryota</taxon>
        <taxon>Metazoa</taxon>
        <taxon>Ecdysozoa</taxon>
        <taxon>Arthropoda</taxon>
        <taxon>Hexapoda</taxon>
        <taxon>Insecta</taxon>
        <taxon>Pterygota</taxon>
        <taxon>Neoptera</taxon>
        <taxon>Paraneoptera</taxon>
        <taxon>Thysanoptera</taxon>
        <taxon>Terebrantia</taxon>
        <taxon>Thripoidea</taxon>
        <taxon>Thripidae</taxon>
        <taxon>Frankliniella</taxon>
    </lineage>
</organism>
<name>A0AAE1LGZ5_9NEOP</name>